<dbReference type="CDD" id="cd01029">
    <property type="entry name" value="TOPRIM_primases"/>
    <property type="match status" value="1"/>
</dbReference>
<dbReference type="EMBL" id="JACOQI010000002">
    <property type="protein sequence ID" value="MBC5769499.1"/>
    <property type="molecule type" value="Genomic_DNA"/>
</dbReference>
<proteinExistence type="predicted"/>
<dbReference type="SUPFAM" id="SSF57783">
    <property type="entry name" value="Zinc beta-ribbon"/>
    <property type="match status" value="1"/>
</dbReference>
<dbReference type="AlphaFoldDB" id="A0A923MHT3"/>
<dbReference type="PANTHER" id="PTHR12873">
    <property type="entry name" value="T7-LIKE MITOCHONDRIAL DNA HELICASE"/>
    <property type="match status" value="1"/>
</dbReference>
<dbReference type="InterPro" id="IPR007694">
    <property type="entry name" value="DNA_helicase_DnaB-like_C"/>
</dbReference>
<dbReference type="Gene3D" id="3.40.50.300">
    <property type="entry name" value="P-loop containing nucleotide triphosphate hydrolases"/>
    <property type="match status" value="1"/>
</dbReference>
<dbReference type="SMART" id="SM00400">
    <property type="entry name" value="ZnF_CHCC"/>
    <property type="match status" value="1"/>
</dbReference>
<accession>A0A923MHT3</accession>
<dbReference type="Proteomes" id="UP000620327">
    <property type="component" value="Unassembled WGS sequence"/>
</dbReference>
<evidence type="ECO:0000313" key="3">
    <source>
        <dbReference type="Proteomes" id="UP000620327"/>
    </source>
</evidence>
<reference evidence="2" key="1">
    <citation type="submission" date="2020-08" db="EMBL/GenBank/DDBJ databases">
        <title>Genome public.</title>
        <authorList>
            <person name="Liu C."/>
            <person name="Sun Q."/>
        </authorList>
    </citation>
    <scope>NUCLEOTIDE SEQUENCE</scope>
    <source>
        <strain evidence="2">BX15</strain>
    </source>
</reference>
<dbReference type="Gene3D" id="3.90.580.10">
    <property type="entry name" value="Zinc finger, CHC2-type domain"/>
    <property type="match status" value="1"/>
</dbReference>
<dbReference type="RefSeq" id="WP_187013844.1">
    <property type="nucleotide sequence ID" value="NZ_JACOQI010000002.1"/>
</dbReference>
<dbReference type="InterPro" id="IPR002694">
    <property type="entry name" value="Znf_CHC2"/>
</dbReference>
<keyword evidence="3" id="KW-1185">Reference proteome</keyword>
<dbReference type="Pfam" id="PF01807">
    <property type="entry name" value="Zn_ribbon_DnaG"/>
    <property type="match status" value="1"/>
</dbReference>
<feature type="domain" description="SF4 helicase" evidence="1">
    <location>
        <begin position="334"/>
        <end position="610"/>
    </location>
</feature>
<sequence length="651" mass="74053">MQIDREAILQAKEKLGDRNAQIIVEELGITDFDEKNMKCCCPFHQEDHASFIYNKKAFNFRCFGSCGRSYDILDVFMYKGATYAEACKKLFELAEMPYSFGELGVKTKRHYRYPHEVPCTDKSKVYAYFEQRKISRETLDALDVRQDSEGNAVFNYYDTNDVLTMVKYKPSHKVQHGQAKCWCQQNSDTAPLLFNMNRINVNSPLLICEGEPDCLSAIEAGFKNAVSVPLGSSNLHWIDENLEWLDQFESIIICADNDDAGVKMQKECVPRLGSWRTKVVDIPAVPIGNTGRVTKDLNEILYVCGKDKVLELILDAKDSPVPSVADLSDVEPTEYEDVDGVTTGLKAIDDELMRLFFGTLTIVSGQPGSGKSSLLTQLACNSLDNDIGTWLFSGELPNGVEKSWFNYIFAGPRNITDAISRRGNPYKKISTTTLAEINKTYKGRWHIYRDDYDNTLDKLIASMTDTVRKYGARCLILDNFMCIDTETSEEELRSQTDTIKKLIEFAKKYQVAVILVCHPRKMDAGTNVGIYDIAGTSNIVNLAHRTIGLRRVTDAERENAAKYSEKRRQLLKYDVIVTIVKDRMFGRQNIDVGLYYDPASRRFFSDMDEYDRRFSWDKKEYKEPLPLPPQLLAEERASEDEAFGAVNDREG</sequence>
<comment type="caution">
    <text evidence="2">The sequence shown here is derived from an EMBL/GenBank/DDBJ whole genome shotgun (WGS) entry which is preliminary data.</text>
</comment>
<dbReference type="InterPro" id="IPR034154">
    <property type="entry name" value="TOPRIM_DnaG/twinkle"/>
</dbReference>
<dbReference type="GO" id="GO:0006260">
    <property type="term" value="P:DNA replication"/>
    <property type="evidence" value="ECO:0007669"/>
    <property type="project" value="InterPro"/>
</dbReference>
<dbReference type="Gene3D" id="3.40.1360.10">
    <property type="match status" value="1"/>
</dbReference>
<dbReference type="SUPFAM" id="SSF56731">
    <property type="entry name" value="DNA primase core"/>
    <property type="match status" value="1"/>
</dbReference>
<dbReference type="Pfam" id="PF13155">
    <property type="entry name" value="Toprim_2"/>
    <property type="match status" value="1"/>
</dbReference>
<dbReference type="GO" id="GO:0008270">
    <property type="term" value="F:zinc ion binding"/>
    <property type="evidence" value="ECO:0007669"/>
    <property type="project" value="InterPro"/>
</dbReference>
<dbReference type="InterPro" id="IPR027032">
    <property type="entry name" value="Twinkle-like"/>
</dbReference>
<dbReference type="GO" id="GO:0043139">
    <property type="term" value="F:5'-3' DNA helicase activity"/>
    <property type="evidence" value="ECO:0007669"/>
    <property type="project" value="InterPro"/>
</dbReference>
<gene>
    <name evidence="2" type="ORF">H8Z83_04080</name>
</gene>
<dbReference type="GO" id="GO:0003899">
    <property type="term" value="F:DNA-directed RNA polymerase activity"/>
    <property type="evidence" value="ECO:0007669"/>
    <property type="project" value="InterPro"/>
</dbReference>
<protein>
    <submittedName>
        <fullName evidence="2">AAA family ATPase</fullName>
    </submittedName>
</protein>
<name>A0A923MHT3_9FIRM</name>
<dbReference type="PROSITE" id="PS51199">
    <property type="entry name" value="SF4_HELICASE"/>
    <property type="match status" value="1"/>
</dbReference>
<dbReference type="InterPro" id="IPR036977">
    <property type="entry name" value="DNA_primase_Znf_CHC2"/>
</dbReference>
<dbReference type="Pfam" id="PF13481">
    <property type="entry name" value="AAA_25"/>
    <property type="match status" value="1"/>
</dbReference>
<evidence type="ECO:0000313" key="2">
    <source>
        <dbReference type="EMBL" id="MBC5769499.1"/>
    </source>
</evidence>
<dbReference type="InterPro" id="IPR027417">
    <property type="entry name" value="P-loop_NTPase"/>
</dbReference>
<evidence type="ECO:0000259" key="1">
    <source>
        <dbReference type="PROSITE" id="PS51199"/>
    </source>
</evidence>
<dbReference type="GO" id="GO:0005524">
    <property type="term" value="F:ATP binding"/>
    <property type="evidence" value="ECO:0007669"/>
    <property type="project" value="InterPro"/>
</dbReference>
<dbReference type="GO" id="GO:0003697">
    <property type="term" value="F:single-stranded DNA binding"/>
    <property type="evidence" value="ECO:0007669"/>
    <property type="project" value="InterPro"/>
</dbReference>
<organism evidence="2 3">
    <name type="scientific">Dysosmobacter segnis</name>
    <dbReference type="NCBI Taxonomy" id="2763042"/>
    <lineage>
        <taxon>Bacteria</taxon>
        <taxon>Bacillati</taxon>
        <taxon>Bacillota</taxon>
        <taxon>Clostridia</taxon>
        <taxon>Eubacteriales</taxon>
        <taxon>Oscillospiraceae</taxon>
        <taxon>Dysosmobacter</taxon>
    </lineage>
</organism>
<dbReference type="SUPFAM" id="SSF52540">
    <property type="entry name" value="P-loop containing nucleoside triphosphate hydrolases"/>
    <property type="match status" value="1"/>
</dbReference>
<dbReference type="PANTHER" id="PTHR12873:SF0">
    <property type="entry name" value="TWINKLE MTDNA HELICASE"/>
    <property type="match status" value="1"/>
</dbReference>